<comment type="similarity">
    <text evidence="1">Belongs to the sodium:galactoside symporter (TC 2.A.2) family.</text>
</comment>
<dbReference type="InParanoid" id="W0RLT4"/>
<keyword evidence="4" id="KW-1185">Reference proteome</keyword>
<dbReference type="KEGG" id="gba:J421_4512"/>
<dbReference type="EMBL" id="CP007128">
    <property type="protein sequence ID" value="AHG92049.1"/>
    <property type="molecule type" value="Genomic_DNA"/>
</dbReference>
<feature type="transmembrane region" description="Helical" evidence="2">
    <location>
        <begin position="111"/>
        <end position="130"/>
    </location>
</feature>
<evidence type="ECO:0000256" key="2">
    <source>
        <dbReference type="SAM" id="Phobius"/>
    </source>
</evidence>
<evidence type="ECO:0000313" key="3">
    <source>
        <dbReference type="EMBL" id="AHG92049.1"/>
    </source>
</evidence>
<dbReference type="Gene3D" id="1.20.1250.20">
    <property type="entry name" value="MFS general substrate transporter like domains"/>
    <property type="match status" value="1"/>
</dbReference>
<keyword evidence="2" id="KW-0812">Transmembrane</keyword>
<feature type="transmembrane region" description="Helical" evidence="2">
    <location>
        <begin position="339"/>
        <end position="357"/>
    </location>
</feature>
<organism evidence="3 4">
    <name type="scientific">Gemmatirosa kalamazoonensis</name>
    <dbReference type="NCBI Taxonomy" id="861299"/>
    <lineage>
        <taxon>Bacteria</taxon>
        <taxon>Pseudomonadati</taxon>
        <taxon>Gemmatimonadota</taxon>
        <taxon>Gemmatimonadia</taxon>
        <taxon>Gemmatimonadales</taxon>
        <taxon>Gemmatimonadaceae</taxon>
        <taxon>Gemmatirosa</taxon>
    </lineage>
</organism>
<dbReference type="Proteomes" id="UP000019151">
    <property type="component" value="Chromosome"/>
</dbReference>
<dbReference type="InterPro" id="IPR039672">
    <property type="entry name" value="MFS_2"/>
</dbReference>
<dbReference type="HOGENOM" id="CLU_027408_0_2_0"/>
<dbReference type="SUPFAM" id="SSF103473">
    <property type="entry name" value="MFS general substrate transporter"/>
    <property type="match status" value="1"/>
</dbReference>
<gene>
    <name evidence="3" type="ORF">J421_4512</name>
</gene>
<proteinExistence type="inferred from homology"/>
<feature type="transmembrane region" description="Helical" evidence="2">
    <location>
        <begin position="184"/>
        <end position="205"/>
    </location>
</feature>
<dbReference type="eggNOG" id="COG2211">
    <property type="taxonomic scope" value="Bacteria"/>
</dbReference>
<dbReference type="PANTHER" id="PTHR11328:SF24">
    <property type="entry name" value="MAJOR FACILITATOR SUPERFAMILY (MFS) PROFILE DOMAIN-CONTAINING PROTEIN"/>
    <property type="match status" value="1"/>
</dbReference>
<feature type="transmembrane region" description="Helical" evidence="2">
    <location>
        <begin position="407"/>
        <end position="431"/>
    </location>
</feature>
<protein>
    <submittedName>
        <fullName evidence="3">Sugar (Glycoside-Pentoside-Hexuronide) transporter</fullName>
    </submittedName>
</protein>
<dbReference type="GO" id="GO:0005886">
    <property type="term" value="C:plasma membrane"/>
    <property type="evidence" value="ECO:0007669"/>
    <property type="project" value="TreeGrafter"/>
</dbReference>
<dbReference type="FunCoup" id="W0RLT4">
    <property type="interactions" value="88"/>
</dbReference>
<dbReference type="STRING" id="861299.J421_4512"/>
<feature type="transmembrane region" description="Helical" evidence="2">
    <location>
        <begin position="451"/>
        <end position="471"/>
    </location>
</feature>
<dbReference type="AlphaFoldDB" id="W0RLT4"/>
<dbReference type="GO" id="GO:0015293">
    <property type="term" value="F:symporter activity"/>
    <property type="evidence" value="ECO:0007669"/>
    <property type="project" value="InterPro"/>
</dbReference>
<keyword evidence="2" id="KW-0472">Membrane</keyword>
<dbReference type="Pfam" id="PF13347">
    <property type="entry name" value="MFS_2"/>
    <property type="match status" value="2"/>
</dbReference>
<dbReference type="InterPro" id="IPR036259">
    <property type="entry name" value="MFS_trans_sf"/>
</dbReference>
<feature type="transmembrane region" description="Helical" evidence="2">
    <location>
        <begin position="44"/>
        <end position="63"/>
    </location>
</feature>
<dbReference type="RefSeq" id="WP_025413479.1">
    <property type="nucleotide sequence ID" value="NZ_CP007128.1"/>
</dbReference>
<reference evidence="3 4" key="1">
    <citation type="journal article" date="2014" name="Genome Announc.">
        <title>Genome Sequence and Methylome of Soil Bacterium Gemmatirosa kalamazoonensis KBS708T, a Member of the Rarely Cultivated Gemmatimonadetes Phylum.</title>
        <authorList>
            <person name="Debruyn J.M."/>
            <person name="Radosevich M."/>
            <person name="Wommack K.E."/>
            <person name="Polson S.W."/>
            <person name="Hauser L.J."/>
            <person name="Fawaz M.N."/>
            <person name="Korlach J."/>
            <person name="Tsai Y.C."/>
        </authorList>
    </citation>
    <scope>NUCLEOTIDE SEQUENCE [LARGE SCALE GENOMIC DNA]</scope>
    <source>
        <strain evidence="3 4">KBS708</strain>
    </source>
</reference>
<keyword evidence="2" id="KW-1133">Transmembrane helix</keyword>
<dbReference type="CDD" id="cd17332">
    <property type="entry name" value="MFS_MelB_like"/>
    <property type="match status" value="1"/>
</dbReference>
<dbReference type="OrthoDB" id="9764596at2"/>
<evidence type="ECO:0000313" key="4">
    <source>
        <dbReference type="Proteomes" id="UP000019151"/>
    </source>
</evidence>
<evidence type="ECO:0000256" key="1">
    <source>
        <dbReference type="ARBA" id="ARBA00009617"/>
    </source>
</evidence>
<sequence>MAQHSERLSFIEKAGYSLGDAAANFVFMTMILFQLNFYTDTLGISAAVAGSMLLVGRLWDAFFDPMMGVLADRTNTRWGKFRPWVLWTALPWGVVMVLAYTVPGFGTTGKVLWAAVTNVLLMTLYSANNTPYSAMGGVMTGDSDERTKLSSYRFVAAMLAQLIVGGFTLPLVAKLGQGNNAKGWQMTMGLWAIVCVVCFVITFAVSRERIQPPKEQRADPKRDFSALLKNGPWVAMFVLTISHFVFVAMRGGTMFYYFQYYVDPTRLLAFLQRVGLPQATAASPDGGHSLLNVLGLILNADRSNVASVGFSLFNIMSQAVTVVGVVASTALAARYGKRAVALVGFSLAALFLAAFILLPADAVGATFGLEVLRALSYAPTIPLIWAMFADVADYAEWRTGRRTTGVVFATILFGLKTGLSLGGAIAGWLLSGYGYVANAAQSARALQGIRMTASVYPALFLVVVVVCLVFYRITRALNIQIQDELSARRAEFTGIAEAAASAR</sequence>
<feature type="transmembrane region" description="Helical" evidence="2">
    <location>
        <begin position="84"/>
        <end position="105"/>
    </location>
</feature>
<dbReference type="GO" id="GO:0006814">
    <property type="term" value="P:sodium ion transport"/>
    <property type="evidence" value="ECO:0007669"/>
    <property type="project" value="InterPro"/>
</dbReference>
<name>W0RLT4_9BACT</name>
<dbReference type="PANTHER" id="PTHR11328">
    <property type="entry name" value="MAJOR FACILITATOR SUPERFAMILY DOMAIN-CONTAINING PROTEIN"/>
    <property type="match status" value="1"/>
</dbReference>
<dbReference type="GO" id="GO:0008643">
    <property type="term" value="P:carbohydrate transport"/>
    <property type="evidence" value="ECO:0007669"/>
    <property type="project" value="InterPro"/>
</dbReference>
<feature type="transmembrane region" description="Helical" evidence="2">
    <location>
        <begin position="151"/>
        <end position="172"/>
    </location>
</feature>
<dbReference type="InterPro" id="IPR001927">
    <property type="entry name" value="Na/Gal_symport"/>
</dbReference>
<dbReference type="NCBIfam" id="TIGR00792">
    <property type="entry name" value="gph"/>
    <property type="match status" value="1"/>
</dbReference>
<feature type="transmembrane region" description="Helical" evidence="2">
    <location>
        <begin position="21"/>
        <end position="38"/>
    </location>
</feature>
<feature type="transmembrane region" description="Helical" evidence="2">
    <location>
        <begin position="226"/>
        <end position="249"/>
    </location>
</feature>
<feature type="transmembrane region" description="Helical" evidence="2">
    <location>
        <begin position="312"/>
        <end position="332"/>
    </location>
</feature>
<accession>W0RLT4</accession>